<evidence type="ECO:0000313" key="7">
    <source>
        <dbReference type="Proteomes" id="UP000006294"/>
    </source>
</evidence>
<feature type="binding site" evidence="5">
    <location>
        <position position="217"/>
    </location>
    <ligand>
        <name>Mg(2+)</name>
        <dbReference type="ChEBI" id="CHEBI:18420"/>
        <label>1</label>
        <note>catalytic</note>
    </ligand>
</feature>
<dbReference type="OrthoDB" id="9772456at2"/>
<dbReference type="GO" id="GO:0006020">
    <property type="term" value="P:inositol metabolic process"/>
    <property type="evidence" value="ECO:0007669"/>
    <property type="project" value="TreeGrafter"/>
</dbReference>
<keyword evidence="7" id="KW-1185">Reference proteome</keyword>
<dbReference type="EC" id="3.1.3.25" evidence="6"/>
<evidence type="ECO:0000256" key="4">
    <source>
        <dbReference type="ARBA" id="ARBA00022842"/>
    </source>
</evidence>
<dbReference type="KEGG" id="axl:AXY_16140"/>
<dbReference type="GO" id="GO:0007165">
    <property type="term" value="P:signal transduction"/>
    <property type="evidence" value="ECO:0007669"/>
    <property type="project" value="TreeGrafter"/>
</dbReference>
<dbReference type="Gene3D" id="3.40.190.80">
    <property type="match status" value="1"/>
</dbReference>
<organism evidence="6 7">
    <name type="scientific">Amphibacillus xylanus (strain ATCC 51415 / DSM 6626 / JCM 7361 / LMG 17667 / NBRC 15112 / Ep01)</name>
    <dbReference type="NCBI Taxonomy" id="698758"/>
    <lineage>
        <taxon>Bacteria</taxon>
        <taxon>Bacillati</taxon>
        <taxon>Bacillota</taxon>
        <taxon>Bacilli</taxon>
        <taxon>Bacillales</taxon>
        <taxon>Bacillaceae</taxon>
        <taxon>Amphibacillus</taxon>
    </lineage>
</organism>
<evidence type="ECO:0000256" key="1">
    <source>
        <dbReference type="ARBA" id="ARBA00001946"/>
    </source>
</evidence>
<dbReference type="PANTHER" id="PTHR20854:SF4">
    <property type="entry name" value="INOSITOL-1-MONOPHOSPHATASE-RELATED"/>
    <property type="match status" value="1"/>
</dbReference>
<dbReference type="GO" id="GO:0008934">
    <property type="term" value="F:inositol monophosphate 1-phosphatase activity"/>
    <property type="evidence" value="ECO:0007669"/>
    <property type="project" value="TreeGrafter"/>
</dbReference>
<comment type="cofactor">
    <cofactor evidence="1 5">
        <name>Mg(2+)</name>
        <dbReference type="ChEBI" id="CHEBI:18420"/>
    </cofactor>
</comment>
<dbReference type="InterPro" id="IPR000760">
    <property type="entry name" value="Inositol_monophosphatase-like"/>
</dbReference>
<dbReference type="InterPro" id="IPR020583">
    <property type="entry name" value="Inositol_monoP_metal-BS"/>
</dbReference>
<dbReference type="Pfam" id="PF00459">
    <property type="entry name" value="Inositol_P"/>
    <property type="match status" value="1"/>
</dbReference>
<dbReference type="SUPFAM" id="SSF56655">
    <property type="entry name" value="Carbohydrate phosphatase"/>
    <property type="match status" value="1"/>
</dbReference>
<dbReference type="FunFam" id="3.30.540.10:FF:000003">
    <property type="entry name" value="Inositol-1-monophosphatase"/>
    <property type="match status" value="1"/>
</dbReference>
<evidence type="ECO:0000256" key="3">
    <source>
        <dbReference type="ARBA" id="ARBA00022801"/>
    </source>
</evidence>
<dbReference type="EMBL" id="AP012050">
    <property type="protein sequence ID" value="BAM47746.1"/>
    <property type="molecule type" value="Genomic_DNA"/>
</dbReference>
<feature type="binding site" evidence="5">
    <location>
        <position position="89"/>
    </location>
    <ligand>
        <name>Mg(2+)</name>
        <dbReference type="ChEBI" id="CHEBI:18420"/>
        <label>1</label>
        <note>catalytic</note>
    </ligand>
</feature>
<evidence type="ECO:0000256" key="2">
    <source>
        <dbReference type="ARBA" id="ARBA00022723"/>
    </source>
</evidence>
<dbReference type="RefSeq" id="WP_015010343.1">
    <property type="nucleotide sequence ID" value="NC_018704.1"/>
</dbReference>
<reference evidence="6 7" key="1">
    <citation type="submission" date="2011-01" db="EMBL/GenBank/DDBJ databases">
        <title>Whole genome sequence of Amphibacillus xylinus NBRC 15112.</title>
        <authorList>
            <person name="Nakazawa H."/>
            <person name="Katano Y."/>
            <person name="Nakamura S."/>
            <person name="Sasagawa M."/>
            <person name="Fukada J."/>
            <person name="Arai T."/>
            <person name="Sasakura N."/>
            <person name="Mochizuki D."/>
            <person name="Hosoyama A."/>
            <person name="Harada K."/>
            <person name="Horikawa H."/>
            <person name="Kato Y."/>
            <person name="Harada T."/>
            <person name="Sasaki K."/>
            <person name="Sekiguchi M."/>
            <person name="Hodoyama M."/>
            <person name="Nishiko R."/>
            <person name="Narita H."/>
            <person name="Hanamaki A."/>
            <person name="Hata C."/>
            <person name="Konno Y."/>
            <person name="Niimura Y."/>
            <person name="Yamazaki S."/>
            <person name="Fujita N."/>
        </authorList>
    </citation>
    <scope>NUCLEOTIDE SEQUENCE [LARGE SCALE GENOMIC DNA]</scope>
    <source>
        <strain evidence="7">ATCC 51415 / DSM 6626 / JCM 7361 / LMG 17667 / NBRC 15112 / Ep01</strain>
    </source>
</reference>
<dbReference type="Proteomes" id="UP000006294">
    <property type="component" value="Chromosome"/>
</dbReference>
<dbReference type="GO" id="GO:0046872">
    <property type="term" value="F:metal ion binding"/>
    <property type="evidence" value="ECO:0007669"/>
    <property type="project" value="UniProtKB-KW"/>
</dbReference>
<feature type="binding site" evidence="5">
    <location>
        <position position="71"/>
    </location>
    <ligand>
        <name>Mg(2+)</name>
        <dbReference type="ChEBI" id="CHEBI:18420"/>
        <label>1</label>
        <note>catalytic</note>
    </ligand>
</feature>
<keyword evidence="3 6" id="KW-0378">Hydrolase</keyword>
<dbReference type="eggNOG" id="COG0483">
    <property type="taxonomic scope" value="Bacteria"/>
</dbReference>
<dbReference type="PANTHER" id="PTHR20854">
    <property type="entry name" value="INOSITOL MONOPHOSPHATASE"/>
    <property type="match status" value="1"/>
</dbReference>
<name>K0J4Q3_AMPXN</name>
<evidence type="ECO:0000256" key="5">
    <source>
        <dbReference type="PIRSR" id="PIRSR600760-2"/>
    </source>
</evidence>
<dbReference type="STRING" id="698758.AXY_16140"/>
<dbReference type="PRINTS" id="PR00377">
    <property type="entry name" value="IMPHPHTASES"/>
</dbReference>
<accession>K0J4Q3</accession>
<feature type="binding site" evidence="5">
    <location>
        <position position="92"/>
    </location>
    <ligand>
        <name>Mg(2+)</name>
        <dbReference type="ChEBI" id="CHEBI:18420"/>
        <label>1</label>
        <note>catalytic</note>
    </ligand>
</feature>
<dbReference type="CDD" id="cd01637">
    <property type="entry name" value="IMPase_like"/>
    <property type="match status" value="1"/>
</dbReference>
<dbReference type="Gene3D" id="3.30.540.10">
    <property type="entry name" value="Fructose-1,6-Bisphosphatase, subunit A, domain 1"/>
    <property type="match status" value="1"/>
</dbReference>
<dbReference type="AlphaFoldDB" id="K0J4Q3"/>
<gene>
    <name evidence="6" type="primary">suhB</name>
    <name evidence="6" type="ordered locus">AXY_16140</name>
</gene>
<proteinExistence type="predicted"/>
<evidence type="ECO:0000313" key="6">
    <source>
        <dbReference type="EMBL" id="BAM47746.1"/>
    </source>
</evidence>
<feature type="binding site" evidence="5">
    <location>
        <position position="91"/>
    </location>
    <ligand>
        <name>Mg(2+)</name>
        <dbReference type="ChEBI" id="CHEBI:18420"/>
        <label>1</label>
        <note>catalytic</note>
    </ligand>
</feature>
<dbReference type="PROSITE" id="PS00629">
    <property type="entry name" value="IMP_1"/>
    <property type="match status" value="1"/>
</dbReference>
<protein>
    <submittedName>
        <fullName evidence="6">Inositol monophosphatase</fullName>
        <ecNumber evidence="6">3.1.3.25</ecNumber>
    </submittedName>
</protein>
<keyword evidence="4 5" id="KW-0460">Magnesium</keyword>
<dbReference type="HOGENOM" id="CLU_044118_6_2_9"/>
<sequence length="267" mass="30123">MVYFEKDSVYQSAREWVLAAGEIIRSTIDDPREVDTKKNANDLVTEMDRKVEAYFAEKIRTTYPDHLILSEEGFGDQVDDLKGTVWIIDPIDGTMNFVHQKRTFAISLAIFHQGIGEIGFIYDVMADIIYEVKKGEGAYKNGQKLAPLTDKKNLSESILMLNHLWCTPNDQVNHLKLGELVRTVRGARSYGSAALEFAYLSEGIVDAYISFHLQPWDYAAGVILYEEVGGQIVQATGEPLTYLKQEPTVAGHPNIVNQIIEDYIELK</sequence>
<keyword evidence="2 5" id="KW-0479">Metal-binding</keyword>
<dbReference type="PATRIC" id="fig|698758.3.peg.1611"/>